<sequence length="126" mass="13359">MTTSENAQGTAEESAEPQTIDEIEAEIEATREELGATVDELSHRLDVKGRAQDKVSDIKVAASEKAGDVKTVVTEKTSVLGEQVKHTATDVTEKVKPLAQRREVQAAAAGALLLGVGAAVVSHRRK</sequence>
<gene>
    <name evidence="2" type="ORF">GCM10009547_11410</name>
</gene>
<evidence type="ECO:0000313" key="3">
    <source>
        <dbReference type="Proteomes" id="UP001500957"/>
    </source>
</evidence>
<keyword evidence="3" id="KW-1185">Reference proteome</keyword>
<dbReference type="Proteomes" id="UP001500957">
    <property type="component" value="Unassembled WGS sequence"/>
</dbReference>
<evidence type="ECO:0008006" key="4">
    <source>
        <dbReference type="Google" id="ProtNLM"/>
    </source>
</evidence>
<dbReference type="Pfam" id="PF12277">
    <property type="entry name" value="DUF3618"/>
    <property type="match status" value="1"/>
</dbReference>
<feature type="region of interest" description="Disordered" evidence="1">
    <location>
        <begin position="1"/>
        <end position="20"/>
    </location>
</feature>
<evidence type="ECO:0000256" key="1">
    <source>
        <dbReference type="SAM" id="MobiDB-lite"/>
    </source>
</evidence>
<organism evidence="2 3">
    <name type="scientific">Sporichthya brevicatena</name>
    <dbReference type="NCBI Taxonomy" id="171442"/>
    <lineage>
        <taxon>Bacteria</taxon>
        <taxon>Bacillati</taxon>
        <taxon>Actinomycetota</taxon>
        <taxon>Actinomycetes</taxon>
        <taxon>Sporichthyales</taxon>
        <taxon>Sporichthyaceae</taxon>
        <taxon>Sporichthya</taxon>
    </lineage>
</organism>
<protein>
    <recommendedName>
        <fullName evidence="4">DUF3618 domain-containing protein</fullName>
    </recommendedName>
</protein>
<feature type="compositionally biased region" description="Polar residues" evidence="1">
    <location>
        <begin position="1"/>
        <end position="11"/>
    </location>
</feature>
<evidence type="ECO:0000313" key="2">
    <source>
        <dbReference type="EMBL" id="GAA0611091.1"/>
    </source>
</evidence>
<dbReference type="RefSeq" id="WP_344602537.1">
    <property type="nucleotide sequence ID" value="NZ_BAAAHE010000008.1"/>
</dbReference>
<comment type="caution">
    <text evidence="2">The sequence shown here is derived from an EMBL/GenBank/DDBJ whole genome shotgun (WGS) entry which is preliminary data.</text>
</comment>
<accession>A0ABN1GGI9</accession>
<dbReference type="InterPro" id="IPR022062">
    <property type="entry name" value="DUF3618"/>
</dbReference>
<dbReference type="Gene3D" id="1.20.5.1230">
    <property type="entry name" value="Apolipoprotein A-I"/>
    <property type="match status" value="1"/>
</dbReference>
<dbReference type="SUPFAM" id="SSF47162">
    <property type="entry name" value="Apolipoprotein"/>
    <property type="match status" value="1"/>
</dbReference>
<dbReference type="EMBL" id="BAAAHE010000008">
    <property type="protein sequence ID" value="GAA0611091.1"/>
    <property type="molecule type" value="Genomic_DNA"/>
</dbReference>
<proteinExistence type="predicted"/>
<reference evidence="2 3" key="1">
    <citation type="journal article" date="2019" name="Int. J. Syst. Evol. Microbiol.">
        <title>The Global Catalogue of Microorganisms (GCM) 10K type strain sequencing project: providing services to taxonomists for standard genome sequencing and annotation.</title>
        <authorList>
            <consortium name="The Broad Institute Genomics Platform"/>
            <consortium name="The Broad Institute Genome Sequencing Center for Infectious Disease"/>
            <person name="Wu L."/>
            <person name="Ma J."/>
        </authorList>
    </citation>
    <scope>NUCLEOTIDE SEQUENCE [LARGE SCALE GENOMIC DNA]</scope>
    <source>
        <strain evidence="2 3">JCM 10671</strain>
    </source>
</reference>
<name>A0ABN1GGI9_9ACTN</name>